<evidence type="ECO:0000313" key="1">
    <source>
        <dbReference type="EMBL" id="ACZ39384.1"/>
    </source>
</evidence>
<dbReference type="KEGG" id="sti:Sthe_1952"/>
<sequence>MTLSGGRICPDCGSDRVDFVQRGLAGPINATDQYYRCHACGRVTYEIVTRTSRELRAGRIEPGRVIRTAGHSYSVRRILKIGLDEYLVYLRPAEDPFPRLRRQGQGQER</sequence>
<dbReference type="RefSeq" id="WP_012872430.1">
    <property type="nucleotide sequence ID" value="NC_013523.1"/>
</dbReference>
<reference evidence="2" key="1">
    <citation type="submission" date="2009-11" db="EMBL/GenBank/DDBJ databases">
        <title>The complete chromosome 1 of Sphaerobacter thermophilus DSM 20745.</title>
        <authorList>
            <person name="Lucas S."/>
            <person name="Copeland A."/>
            <person name="Lapidus A."/>
            <person name="Glavina del Rio T."/>
            <person name="Dalin E."/>
            <person name="Tice H."/>
            <person name="Bruce D."/>
            <person name="Goodwin L."/>
            <person name="Pitluck S."/>
            <person name="Kyrpides N."/>
            <person name="Mavromatis K."/>
            <person name="Ivanova N."/>
            <person name="Mikhailova N."/>
            <person name="LaButti K.M."/>
            <person name="Clum A."/>
            <person name="Sun H.I."/>
            <person name="Brettin T."/>
            <person name="Detter J.C."/>
            <person name="Han C."/>
            <person name="Larimer F."/>
            <person name="Land M."/>
            <person name="Hauser L."/>
            <person name="Markowitz V."/>
            <person name="Cheng J.F."/>
            <person name="Hugenholtz P."/>
            <person name="Woyke T."/>
            <person name="Wu D."/>
            <person name="Steenblock K."/>
            <person name="Schneider S."/>
            <person name="Pukall R."/>
            <person name="Goeker M."/>
            <person name="Klenk H.P."/>
            <person name="Eisen J.A."/>
        </authorList>
    </citation>
    <scope>NUCLEOTIDE SEQUENCE [LARGE SCALE GENOMIC DNA]</scope>
    <source>
        <strain evidence="2">ATCC 49802 / DSM 20745 / S 6022</strain>
    </source>
</reference>
<organism evidence="1 2">
    <name type="scientific">Sphaerobacter thermophilus (strain ATCC 49802 / DSM 20745 / KCCM 41009 / NCIMB 13125 / S 6022)</name>
    <dbReference type="NCBI Taxonomy" id="479434"/>
    <lineage>
        <taxon>Bacteria</taxon>
        <taxon>Pseudomonadati</taxon>
        <taxon>Thermomicrobiota</taxon>
        <taxon>Thermomicrobia</taxon>
        <taxon>Sphaerobacterales</taxon>
        <taxon>Sphaerobacterineae</taxon>
        <taxon>Sphaerobacteraceae</taxon>
        <taxon>Sphaerobacter</taxon>
    </lineage>
</organism>
<keyword evidence="2" id="KW-1185">Reference proteome</keyword>
<proteinExistence type="predicted"/>
<evidence type="ECO:0000313" key="2">
    <source>
        <dbReference type="Proteomes" id="UP000002027"/>
    </source>
</evidence>
<dbReference type="Proteomes" id="UP000002027">
    <property type="component" value="Chromosome 1"/>
</dbReference>
<dbReference type="InParanoid" id="D1C567"/>
<dbReference type="HOGENOM" id="CLU_2182285_0_0_0"/>
<protein>
    <submittedName>
        <fullName evidence="1">Uncharacterized protein</fullName>
    </submittedName>
</protein>
<reference evidence="1 2" key="2">
    <citation type="journal article" date="2010" name="Stand. Genomic Sci.">
        <title>Complete genome sequence of Desulfohalobium retbaense type strain (HR(100)).</title>
        <authorList>
            <person name="Spring S."/>
            <person name="Nolan M."/>
            <person name="Lapidus A."/>
            <person name="Glavina Del Rio T."/>
            <person name="Copeland A."/>
            <person name="Tice H."/>
            <person name="Cheng J.F."/>
            <person name="Lucas S."/>
            <person name="Land M."/>
            <person name="Chen F."/>
            <person name="Bruce D."/>
            <person name="Goodwin L."/>
            <person name="Pitluck S."/>
            <person name="Ivanova N."/>
            <person name="Mavromatis K."/>
            <person name="Mikhailova N."/>
            <person name="Pati A."/>
            <person name="Chen A."/>
            <person name="Palaniappan K."/>
            <person name="Hauser L."/>
            <person name="Chang Y.J."/>
            <person name="Jeffries C.D."/>
            <person name="Munk C."/>
            <person name="Kiss H."/>
            <person name="Chain P."/>
            <person name="Han C."/>
            <person name="Brettin T."/>
            <person name="Detter J.C."/>
            <person name="Schuler E."/>
            <person name="Goker M."/>
            <person name="Rohde M."/>
            <person name="Bristow J."/>
            <person name="Eisen J.A."/>
            <person name="Markowitz V."/>
            <person name="Hugenholtz P."/>
            <person name="Kyrpides N.C."/>
            <person name="Klenk H.P."/>
        </authorList>
    </citation>
    <scope>NUCLEOTIDE SEQUENCE [LARGE SCALE GENOMIC DNA]</scope>
    <source>
        <strain evidence="2">ATCC 49802 / DSM 20745 / S 6022</strain>
    </source>
</reference>
<gene>
    <name evidence="1" type="ordered locus">Sthe_1952</name>
</gene>
<dbReference type="eggNOG" id="COG3677">
    <property type="taxonomic scope" value="Bacteria"/>
</dbReference>
<name>D1C567_SPHTD</name>
<dbReference type="EMBL" id="CP001823">
    <property type="protein sequence ID" value="ACZ39384.1"/>
    <property type="molecule type" value="Genomic_DNA"/>
</dbReference>
<dbReference type="OrthoDB" id="8964415at2"/>
<accession>D1C567</accession>
<dbReference type="AlphaFoldDB" id="D1C567"/>